<dbReference type="AlphaFoldDB" id="I3EIJ1"/>
<keyword evidence="4" id="KW-1185">Reference proteome</keyword>
<dbReference type="HOGENOM" id="CLU_483192_0_0_1"/>
<name>I3EIJ1_NEMP3</name>
<dbReference type="InParanoid" id="I3EIJ1"/>
<protein>
    <submittedName>
        <fullName evidence="3">Uncharacterized protein</fullName>
    </submittedName>
</protein>
<dbReference type="EMBL" id="GL870877">
    <property type="protein sequence ID" value="EIJ89038.1"/>
    <property type="molecule type" value="Genomic_DNA"/>
</dbReference>
<dbReference type="OMA" id="WLFLAYT"/>
<dbReference type="VEuPathDB" id="MicrosporidiaDB:NEQG_00857"/>
<feature type="region of interest" description="Disordered" evidence="1">
    <location>
        <begin position="559"/>
        <end position="588"/>
    </location>
</feature>
<proteinExistence type="predicted"/>
<sequence>MYLQIYLSIYSASDWINVIFRVFLFFYVLFLCIFMDLQERAVIAAVQLKTATYTKDRQAALKEALDIVNEDSLIGGTEFIDPLISLLICNTEAYPPEVQSIFKILIKIFTEQNGREFSNIFLSKVRIEFILRLITGSISEEVEDIRNTVFILIKYNKPAITKGIIELNQIGQLIEKSLMGNEIVLNVLVEIGKDSITFRKLLIFNGFIDGLMKFGCGKNRTLARCGIKSLAELMNRDVSIVNYFFEMRWKEWMEFTMKTHPEHALKILYAFSSYPKYTKYLSEFSEIIFSGRDMAALYLLSFTEGSAEKWSFFSEVDYNKNSNARFCPCRLNFILGIHSNLSQKIPKNIAAVRIGTPEYFGIISNYSIVIDDEAVNELLNVLPHLPTISLTDSLLVIKTAICIGLRSGSQKLFSPDVLLTLREHLQNDLLIEDIRILIGFWLFLAYTKIRNTPSVIHSIFNDIEESVLPLAKKLLTSLTQPLYNKYCEEKECNRCYLLQMNVPNVIPHSLSLLAQLVWLPNTMHSLVLFTFAEFLDQPILPPVLAEPVHVDTETIEAPIPQDNLREIPKSEDTDKFTNNNSDDGIYDL</sequence>
<accession>I3EIJ1</accession>
<dbReference type="OrthoDB" id="2187852at2759"/>
<organism evidence="3 4">
    <name type="scientific">Nematocida parisii (strain ERTm3)</name>
    <name type="common">Nematode killer fungus</name>
    <dbReference type="NCBI Taxonomy" id="935791"/>
    <lineage>
        <taxon>Eukaryota</taxon>
        <taxon>Fungi</taxon>
        <taxon>Fungi incertae sedis</taxon>
        <taxon>Microsporidia</taxon>
        <taxon>Nematocida</taxon>
    </lineage>
</organism>
<reference evidence="3" key="1">
    <citation type="submission" date="2011-01" db="EMBL/GenBank/DDBJ databases">
        <title>The Genome Sequence of Nematocida parisii strain ERTm3.</title>
        <authorList>
            <consortium name="The Broad Institute Genome Sequencing Platform"/>
            <consortium name="The Broad Institute Genome Sequencing Center for Infectious Disease"/>
            <person name="Cuomo C."/>
            <person name="Troemel E."/>
            <person name="Young S.K."/>
            <person name="Zeng Q."/>
            <person name="Gargeya S."/>
            <person name="Fitzgerald M."/>
            <person name="Haas B."/>
            <person name="Abouelleil A."/>
            <person name="Alvarado L."/>
            <person name="Arachchi H.M."/>
            <person name="Berlin A."/>
            <person name="Chapman S.B."/>
            <person name="Gearin G."/>
            <person name="Goldberg J."/>
            <person name="Griggs A."/>
            <person name="Gujja S."/>
            <person name="Hansen M."/>
            <person name="Heiman D."/>
            <person name="Howarth C."/>
            <person name="Larimer J."/>
            <person name="Lui A."/>
            <person name="MacDonald P.J.P."/>
            <person name="McCowen C."/>
            <person name="Montmayeur A."/>
            <person name="Murphy C."/>
            <person name="Neiman D."/>
            <person name="Pearson M."/>
            <person name="Priest M."/>
            <person name="Roberts A."/>
            <person name="Saif S."/>
            <person name="Shea T."/>
            <person name="Sisk P."/>
            <person name="Stolte C."/>
            <person name="Sykes S."/>
            <person name="Wortman J."/>
            <person name="Nusbaum C."/>
            <person name="Birren B."/>
        </authorList>
    </citation>
    <scope>NUCLEOTIDE SEQUENCE</scope>
    <source>
        <strain evidence="3">ERTm3</strain>
    </source>
</reference>
<evidence type="ECO:0000256" key="2">
    <source>
        <dbReference type="SAM" id="Phobius"/>
    </source>
</evidence>
<keyword evidence="2" id="KW-0472">Membrane</keyword>
<feature type="transmembrane region" description="Helical" evidence="2">
    <location>
        <begin position="15"/>
        <end position="34"/>
    </location>
</feature>
<keyword evidence="2" id="KW-0812">Transmembrane</keyword>
<evidence type="ECO:0000256" key="1">
    <source>
        <dbReference type="SAM" id="MobiDB-lite"/>
    </source>
</evidence>
<evidence type="ECO:0000313" key="3">
    <source>
        <dbReference type="EMBL" id="EIJ89038.1"/>
    </source>
</evidence>
<evidence type="ECO:0000313" key="4">
    <source>
        <dbReference type="Proteomes" id="UP000002872"/>
    </source>
</evidence>
<keyword evidence="2" id="KW-1133">Transmembrane helix</keyword>
<dbReference type="Proteomes" id="UP000002872">
    <property type="component" value="Unassembled WGS sequence"/>
</dbReference>
<gene>
    <name evidence="3" type="ORF">NEQG_00857</name>
</gene>
<feature type="compositionally biased region" description="Basic and acidic residues" evidence="1">
    <location>
        <begin position="563"/>
        <end position="575"/>
    </location>
</feature>